<proteinExistence type="predicted"/>
<dbReference type="InterPro" id="IPR003877">
    <property type="entry name" value="SPRY_dom"/>
</dbReference>
<feature type="region of interest" description="Disordered" evidence="1">
    <location>
        <begin position="1"/>
        <end position="29"/>
    </location>
</feature>
<dbReference type="Pfam" id="PF00622">
    <property type="entry name" value="SPRY"/>
    <property type="match status" value="1"/>
</dbReference>
<gene>
    <name evidence="3" type="ORF">MYCIT1_LOCUS3533</name>
</gene>
<comment type="caution">
    <text evidence="3">The sequence shown here is derived from an EMBL/GenBank/DDBJ whole genome shotgun (WGS) entry which is preliminary data.</text>
</comment>
<dbReference type="Gene3D" id="2.60.120.920">
    <property type="match status" value="1"/>
</dbReference>
<evidence type="ECO:0000259" key="2">
    <source>
        <dbReference type="Pfam" id="PF00622"/>
    </source>
</evidence>
<name>A0AAD2JV95_9AGAR</name>
<dbReference type="AlphaFoldDB" id="A0AAD2JV95"/>
<evidence type="ECO:0000313" key="3">
    <source>
        <dbReference type="EMBL" id="CAK5263843.1"/>
    </source>
</evidence>
<dbReference type="InterPro" id="IPR043136">
    <property type="entry name" value="B30.2/SPRY_sf"/>
</dbReference>
<sequence>MFTLIKSHLKSHASSSHPTFEPPPGAPPPPIYTLAAGQKHEYSSCDNAAPDDFERANQFCAAHPDIHPALIFPREYVEFGADRWALLSMESAGPASGFTEIRVGETRLGRSQHVLELQRSEGRCGTFSHVGDSCFTSNLPIIAGNYATHAKRGVYFEITVREMRGEGTTVALGMQCLPYPPHRLPGWHRRSVALHFDDRRLYYEDPEGGRDYVQGRPRQHCLPDVQPGDTIGCGYAFRTGSNVGHLFYTYNGILMPIAYHGIFDQPPDREGAGSCGFDVYAAVGVSRGPVHFDVNFGGSRKWRWRGPSHDRVSQLADEWSAGVWSVAEIFKQVGDGPPVYASE</sequence>
<dbReference type="PANTHER" id="PTHR12864">
    <property type="entry name" value="RAN BINDING PROTEIN 9-RELATED"/>
    <property type="match status" value="1"/>
</dbReference>
<organism evidence="3 4">
    <name type="scientific">Mycena citricolor</name>
    <dbReference type="NCBI Taxonomy" id="2018698"/>
    <lineage>
        <taxon>Eukaryota</taxon>
        <taxon>Fungi</taxon>
        <taxon>Dikarya</taxon>
        <taxon>Basidiomycota</taxon>
        <taxon>Agaricomycotina</taxon>
        <taxon>Agaricomycetes</taxon>
        <taxon>Agaricomycetidae</taxon>
        <taxon>Agaricales</taxon>
        <taxon>Marasmiineae</taxon>
        <taxon>Mycenaceae</taxon>
        <taxon>Mycena</taxon>
    </lineage>
</organism>
<dbReference type="EMBL" id="CAVNYO010000045">
    <property type="protein sequence ID" value="CAK5263843.1"/>
    <property type="molecule type" value="Genomic_DNA"/>
</dbReference>
<protein>
    <recommendedName>
        <fullName evidence="2">SPRY domain-containing protein</fullName>
    </recommendedName>
</protein>
<feature type="domain" description="SPRY" evidence="2">
    <location>
        <begin position="154"/>
        <end position="261"/>
    </location>
</feature>
<dbReference type="InterPro" id="IPR013320">
    <property type="entry name" value="ConA-like_dom_sf"/>
</dbReference>
<dbReference type="SUPFAM" id="SSF49899">
    <property type="entry name" value="Concanavalin A-like lectins/glucanases"/>
    <property type="match status" value="1"/>
</dbReference>
<reference evidence="3" key="1">
    <citation type="submission" date="2023-11" db="EMBL/GenBank/DDBJ databases">
        <authorList>
            <person name="De Vega J J."/>
            <person name="De Vega J J."/>
        </authorList>
    </citation>
    <scope>NUCLEOTIDE SEQUENCE</scope>
</reference>
<accession>A0AAD2JV95</accession>
<feature type="compositionally biased region" description="Pro residues" evidence="1">
    <location>
        <begin position="20"/>
        <end position="29"/>
    </location>
</feature>
<evidence type="ECO:0000313" key="4">
    <source>
        <dbReference type="Proteomes" id="UP001295794"/>
    </source>
</evidence>
<dbReference type="Proteomes" id="UP001295794">
    <property type="component" value="Unassembled WGS sequence"/>
</dbReference>
<evidence type="ECO:0000256" key="1">
    <source>
        <dbReference type="SAM" id="MobiDB-lite"/>
    </source>
</evidence>
<keyword evidence="4" id="KW-1185">Reference proteome</keyword>
<dbReference type="InterPro" id="IPR050618">
    <property type="entry name" value="Ubq-SigPath_Reg"/>
</dbReference>